<keyword evidence="1" id="KW-0812">Transmembrane</keyword>
<name>A0A931SCV3_9BACT</name>
<keyword evidence="1" id="KW-0472">Membrane</keyword>
<dbReference type="EMBL" id="JACOZA010000028">
    <property type="protein sequence ID" value="MBI2096739.1"/>
    <property type="molecule type" value="Genomic_DNA"/>
</dbReference>
<evidence type="ECO:0000256" key="1">
    <source>
        <dbReference type="SAM" id="Phobius"/>
    </source>
</evidence>
<evidence type="ECO:0000313" key="2">
    <source>
        <dbReference type="EMBL" id="MBI2096739.1"/>
    </source>
</evidence>
<evidence type="ECO:0000313" key="3">
    <source>
        <dbReference type="Proteomes" id="UP000724148"/>
    </source>
</evidence>
<comment type="caution">
    <text evidence="2">The sequence shown here is derived from an EMBL/GenBank/DDBJ whole genome shotgun (WGS) entry which is preliminary data.</text>
</comment>
<reference evidence="2" key="1">
    <citation type="submission" date="2020-07" db="EMBL/GenBank/DDBJ databases">
        <title>Huge and variable diversity of episymbiotic CPR bacteria and DPANN archaea in groundwater ecosystems.</title>
        <authorList>
            <person name="He C.Y."/>
            <person name="Keren R."/>
            <person name="Whittaker M."/>
            <person name="Farag I.F."/>
            <person name="Doudna J."/>
            <person name="Cate J.H.D."/>
            <person name="Banfield J.F."/>
        </authorList>
    </citation>
    <scope>NUCLEOTIDE SEQUENCE</scope>
    <source>
        <strain evidence="2">NC_groundwater_193_Ag_S-0.1um_51_7</strain>
    </source>
</reference>
<dbReference type="Proteomes" id="UP000724148">
    <property type="component" value="Unassembled WGS sequence"/>
</dbReference>
<keyword evidence="1" id="KW-1133">Transmembrane helix</keyword>
<accession>A0A931SCV3</accession>
<organism evidence="2 3">
    <name type="scientific">Candidatus Sungiibacteriota bacterium</name>
    <dbReference type="NCBI Taxonomy" id="2750080"/>
    <lineage>
        <taxon>Bacteria</taxon>
        <taxon>Candidatus Sungiibacteriota</taxon>
    </lineage>
</organism>
<dbReference type="AlphaFoldDB" id="A0A931SCV3"/>
<feature type="transmembrane region" description="Helical" evidence="1">
    <location>
        <begin position="49"/>
        <end position="71"/>
    </location>
</feature>
<gene>
    <name evidence="2" type="ORF">HYT40_01105</name>
</gene>
<proteinExistence type="predicted"/>
<protein>
    <submittedName>
        <fullName evidence="2">Uncharacterized protein</fullName>
    </submittedName>
</protein>
<sequence length="94" mass="10745">MMMKKPIYLAAFTVLGALLSFLVHAAVEIFYIRLLLENFAVYGFGLAWSQWVAIHHVGSVVLLIGGIIFGYEQGRFWWPRLYNPDGSPRRRSSL</sequence>